<feature type="binding site" evidence="1">
    <location>
        <position position="84"/>
    </location>
    <ligand>
        <name>Ni(2+)</name>
        <dbReference type="ChEBI" id="CHEBI:49786"/>
    </ligand>
</feature>
<evidence type="ECO:0000256" key="1">
    <source>
        <dbReference type="PIRSR" id="PIRSR037847-1"/>
    </source>
</evidence>
<comment type="caution">
    <text evidence="4">The sequence shown here is derived from an EMBL/GenBank/DDBJ whole genome shotgun (WGS) entry which is preliminary data.</text>
</comment>
<protein>
    <submittedName>
        <fullName evidence="4">Transcription repressor NadR</fullName>
    </submittedName>
</protein>
<evidence type="ECO:0000313" key="5">
    <source>
        <dbReference type="Proteomes" id="UP000621436"/>
    </source>
</evidence>
<keyword evidence="1" id="KW-0479">Metal-binding</keyword>
<dbReference type="Pfam" id="PF02829">
    <property type="entry name" value="3H"/>
    <property type="match status" value="1"/>
</dbReference>
<keyword evidence="1" id="KW-0533">Nickel</keyword>
<evidence type="ECO:0000313" key="4">
    <source>
        <dbReference type="EMBL" id="MBF8437090.1"/>
    </source>
</evidence>
<accession>A0A931AV81</accession>
<evidence type="ECO:0000259" key="2">
    <source>
        <dbReference type="Pfam" id="PF02829"/>
    </source>
</evidence>
<dbReference type="PANTHER" id="PTHR40068">
    <property type="entry name" value="TRANSCRIPTION REPRESSOR NIAR-RELATED"/>
    <property type="match status" value="1"/>
</dbReference>
<dbReference type="EMBL" id="JADPIE010000004">
    <property type="protein sequence ID" value="MBF8437090.1"/>
    <property type="molecule type" value="Genomic_DNA"/>
</dbReference>
<feature type="domain" description="Helix-turn-helix type 11" evidence="3">
    <location>
        <begin position="14"/>
        <end position="66"/>
    </location>
</feature>
<dbReference type="PIRSF" id="PIRSF037847">
    <property type="entry name" value="NiaR"/>
    <property type="match status" value="1"/>
</dbReference>
<dbReference type="InterPro" id="IPR004173">
    <property type="entry name" value="3H_domain"/>
</dbReference>
<dbReference type="Gene3D" id="1.10.10.10">
    <property type="entry name" value="Winged helix-like DNA-binding domain superfamily/Winged helix DNA-binding domain"/>
    <property type="match status" value="1"/>
</dbReference>
<feature type="domain" description="3H" evidence="2">
    <location>
        <begin position="80"/>
        <end position="176"/>
    </location>
</feature>
<dbReference type="Pfam" id="PF08279">
    <property type="entry name" value="HTH_11"/>
    <property type="match status" value="1"/>
</dbReference>
<dbReference type="PANTHER" id="PTHR40068:SF1">
    <property type="entry name" value="TRANSCRIPTION REPRESSOR NIAR-RELATED"/>
    <property type="match status" value="1"/>
</dbReference>
<name>A0A931AV81_9FIRM</name>
<dbReference type="Gene3D" id="3.30.1340.20">
    <property type="entry name" value="3H domain"/>
    <property type="match status" value="1"/>
</dbReference>
<dbReference type="SUPFAM" id="SSF75500">
    <property type="entry name" value="Putative transcriptional regulator TM1602, C-terminal domain"/>
    <property type="match status" value="1"/>
</dbReference>
<dbReference type="GO" id="GO:0046872">
    <property type="term" value="F:metal ion binding"/>
    <property type="evidence" value="ECO:0007669"/>
    <property type="project" value="UniProtKB-KW"/>
</dbReference>
<feature type="binding site" evidence="1">
    <location>
        <position position="151"/>
    </location>
    <ligand>
        <name>Ni(2+)</name>
        <dbReference type="ChEBI" id="CHEBI:49786"/>
    </ligand>
</feature>
<dbReference type="AlphaFoldDB" id="A0A931AV81"/>
<dbReference type="InterPro" id="IPR036390">
    <property type="entry name" value="WH_DNA-bd_sf"/>
</dbReference>
<dbReference type="InterPro" id="IPR035922">
    <property type="entry name" value="3H_dom_sf"/>
</dbReference>
<proteinExistence type="predicted"/>
<organism evidence="4 5">
    <name type="scientific">Halonatronomonas betaini</name>
    <dbReference type="NCBI Taxonomy" id="2778430"/>
    <lineage>
        <taxon>Bacteria</taxon>
        <taxon>Bacillati</taxon>
        <taxon>Bacillota</taxon>
        <taxon>Clostridia</taxon>
        <taxon>Halanaerobiales</taxon>
        <taxon>Halarsenatibacteraceae</taxon>
        <taxon>Halonatronomonas</taxon>
    </lineage>
</organism>
<dbReference type="InterPro" id="IPR026043">
    <property type="entry name" value="NadR"/>
</dbReference>
<keyword evidence="5" id="KW-1185">Reference proteome</keyword>
<dbReference type="Proteomes" id="UP000621436">
    <property type="component" value="Unassembled WGS sequence"/>
</dbReference>
<dbReference type="InterPro" id="IPR036388">
    <property type="entry name" value="WH-like_DNA-bd_sf"/>
</dbReference>
<dbReference type="InterPro" id="IPR013196">
    <property type="entry name" value="HTH_11"/>
</dbReference>
<feature type="binding site" evidence="1">
    <location>
        <position position="153"/>
    </location>
    <ligand>
        <name>Ni(2+)</name>
        <dbReference type="ChEBI" id="CHEBI:49786"/>
    </ligand>
</feature>
<sequence>MIKLANKTLKPGDRRQEIVNILKNSEEPHTGSELAEKFQVTRQVIVQDIALIRAEGVDILSTSRGYLLQKNKSPFLEATIACRHRDDLVKNELMIMIEHGARILDVRVEHPIYGELKGNLMLTNKKEVEEFLKKVEENDAGLLAELTDGIHLHTVEVANNEVLKNLKSSLSAEGYLLEG</sequence>
<gene>
    <name evidence="4" type="ORF">I0Q91_08375</name>
</gene>
<evidence type="ECO:0000259" key="3">
    <source>
        <dbReference type="Pfam" id="PF08279"/>
    </source>
</evidence>
<dbReference type="SUPFAM" id="SSF46785">
    <property type="entry name" value="Winged helix' DNA-binding domain"/>
    <property type="match status" value="1"/>
</dbReference>
<feature type="binding site" evidence="1">
    <location>
        <position position="92"/>
    </location>
    <ligand>
        <name>Ni(2+)</name>
        <dbReference type="ChEBI" id="CHEBI:49786"/>
    </ligand>
</feature>
<reference evidence="4" key="1">
    <citation type="submission" date="2020-11" db="EMBL/GenBank/DDBJ databases">
        <title>Halonatronomonas betainensis gen. nov., sp. nov. a novel haloalkaliphilic representative of the family Halanaerobiacae capable of betaine degradation.</title>
        <authorList>
            <person name="Boltyanskaya Y."/>
            <person name="Kevbrin V."/>
            <person name="Detkova E."/>
            <person name="Grouzdev D.S."/>
            <person name="Koziaeva V."/>
            <person name="Zhilina T."/>
        </authorList>
    </citation>
    <scope>NUCLEOTIDE SEQUENCE</scope>
    <source>
        <strain evidence="4">Z-7014</strain>
    </source>
</reference>